<proteinExistence type="predicted"/>
<name>A0ABQ1EG49_9CLOT</name>
<comment type="caution">
    <text evidence="2">The sequence shown here is derived from an EMBL/GenBank/DDBJ whole genome shotgun (WGS) entry which is preliminary data.</text>
</comment>
<evidence type="ECO:0000256" key="1">
    <source>
        <dbReference type="SAM" id="Phobius"/>
    </source>
</evidence>
<gene>
    <name evidence="2" type="ORF">CSC2_41550</name>
</gene>
<organism evidence="2 3">
    <name type="scientific">Clostridium zeae</name>
    <dbReference type="NCBI Taxonomy" id="2759022"/>
    <lineage>
        <taxon>Bacteria</taxon>
        <taxon>Bacillati</taxon>
        <taxon>Bacillota</taxon>
        <taxon>Clostridia</taxon>
        <taxon>Eubacteriales</taxon>
        <taxon>Clostridiaceae</taxon>
        <taxon>Clostridium</taxon>
    </lineage>
</organism>
<keyword evidence="1" id="KW-0472">Membrane</keyword>
<reference evidence="2 3" key="1">
    <citation type="journal article" date="2021" name="Int. J. Syst. Evol. Microbiol.">
        <title>Clostridium zeae sp. nov., isolated from corn silage.</title>
        <authorList>
            <person name="Kobayashi H."/>
            <person name="Tanizawa Y."/>
            <person name="Yagura M."/>
            <person name="Sakamoto M."/>
            <person name="Ohkuma M."/>
            <person name="Tohno M."/>
        </authorList>
    </citation>
    <scope>NUCLEOTIDE SEQUENCE [LARGE SCALE GENOMIC DNA]</scope>
    <source>
        <strain evidence="2 3">CSC2</strain>
    </source>
</reference>
<feature type="transmembrane region" description="Helical" evidence="1">
    <location>
        <begin position="30"/>
        <end position="50"/>
    </location>
</feature>
<sequence>MRYYSDYMATNEQIFWGSSTPAAEPPYITIAKYILLTELVIWLFLSNYVLPRSQITKDLSSCKHKNT</sequence>
<evidence type="ECO:0000313" key="3">
    <source>
        <dbReference type="Proteomes" id="UP000663802"/>
    </source>
</evidence>
<keyword evidence="1" id="KW-1133">Transmembrane helix</keyword>
<keyword evidence="3" id="KW-1185">Reference proteome</keyword>
<dbReference type="Proteomes" id="UP000663802">
    <property type="component" value="Unassembled WGS sequence"/>
</dbReference>
<evidence type="ECO:0000313" key="2">
    <source>
        <dbReference type="EMBL" id="GFZ33629.1"/>
    </source>
</evidence>
<accession>A0ABQ1EG49</accession>
<keyword evidence="1" id="KW-0812">Transmembrane</keyword>
<dbReference type="EMBL" id="BMBA01000006">
    <property type="protein sequence ID" value="GFZ33629.1"/>
    <property type="molecule type" value="Genomic_DNA"/>
</dbReference>
<protein>
    <submittedName>
        <fullName evidence="2">Uncharacterized protein</fullName>
    </submittedName>
</protein>